<organism evidence="4">
    <name type="scientific">uncultured Rubrobacteraceae bacterium</name>
    <dbReference type="NCBI Taxonomy" id="349277"/>
    <lineage>
        <taxon>Bacteria</taxon>
        <taxon>Bacillati</taxon>
        <taxon>Actinomycetota</taxon>
        <taxon>Rubrobacteria</taxon>
        <taxon>Rubrobacterales</taxon>
        <taxon>Rubrobacteraceae</taxon>
        <taxon>environmental samples</taxon>
    </lineage>
</organism>
<dbReference type="Gene3D" id="3.90.1310.10">
    <property type="entry name" value="Penicillin-binding protein 2a (Domain 2)"/>
    <property type="match status" value="1"/>
</dbReference>
<keyword evidence="1" id="KW-0812">Transmembrane</keyword>
<evidence type="ECO:0000256" key="1">
    <source>
        <dbReference type="SAM" id="Phobius"/>
    </source>
</evidence>
<dbReference type="SUPFAM" id="SSF56601">
    <property type="entry name" value="beta-lactamase/transpeptidase-like"/>
    <property type="match status" value="1"/>
</dbReference>
<dbReference type="GO" id="GO:0005886">
    <property type="term" value="C:plasma membrane"/>
    <property type="evidence" value="ECO:0007669"/>
    <property type="project" value="TreeGrafter"/>
</dbReference>
<dbReference type="InterPro" id="IPR012338">
    <property type="entry name" value="Beta-lactam/transpept-like"/>
</dbReference>
<feature type="domain" description="Penicillin-binding protein transpeptidase" evidence="2">
    <location>
        <begin position="163"/>
        <end position="476"/>
    </location>
</feature>
<protein>
    <submittedName>
        <fullName evidence="4">Cell division protein FtsI [Peptidoglycan synthetase]</fullName>
        <ecNumber evidence="4">2.4.1.129</ecNumber>
    </submittedName>
</protein>
<dbReference type="GO" id="GO:0008658">
    <property type="term" value="F:penicillin binding"/>
    <property type="evidence" value="ECO:0007669"/>
    <property type="project" value="InterPro"/>
</dbReference>
<keyword evidence="4" id="KW-0132">Cell division</keyword>
<dbReference type="GO" id="GO:0071972">
    <property type="term" value="F:peptidoglycan L,D-transpeptidase activity"/>
    <property type="evidence" value="ECO:0007669"/>
    <property type="project" value="TreeGrafter"/>
</dbReference>
<dbReference type="Gene3D" id="3.40.710.10">
    <property type="entry name" value="DD-peptidase/beta-lactamase superfamily"/>
    <property type="match status" value="1"/>
</dbReference>
<dbReference type="GO" id="GO:0051301">
    <property type="term" value="P:cell division"/>
    <property type="evidence" value="ECO:0007669"/>
    <property type="project" value="UniProtKB-KW"/>
</dbReference>
<dbReference type="Pfam" id="PF21922">
    <property type="entry name" value="PBP_dimer_2"/>
    <property type="match status" value="1"/>
</dbReference>
<dbReference type="PANTHER" id="PTHR30627">
    <property type="entry name" value="PEPTIDOGLYCAN D,D-TRANSPEPTIDASE"/>
    <property type="match status" value="1"/>
</dbReference>
<evidence type="ECO:0000313" key="4">
    <source>
        <dbReference type="EMBL" id="CAA9436120.1"/>
    </source>
</evidence>
<keyword evidence="4" id="KW-0328">Glycosyltransferase</keyword>
<gene>
    <name evidence="4" type="ORF">AVDCRST_MAG55-3034</name>
</gene>
<dbReference type="Pfam" id="PF00905">
    <property type="entry name" value="Transpeptidase"/>
    <property type="match status" value="1"/>
</dbReference>
<name>A0A6J4QBQ7_9ACTN</name>
<accession>A0A6J4QBQ7</accession>
<evidence type="ECO:0000259" key="3">
    <source>
        <dbReference type="Pfam" id="PF21922"/>
    </source>
</evidence>
<dbReference type="AlphaFoldDB" id="A0A6J4QBQ7"/>
<evidence type="ECO:0000259" key="2">
    <source>
        <dbReference type="Pfam" id="PF00905"/>
    </source>
</evidence>
<dbReference type="GO" id="GO:0071555">
    <property type="term" value="P:cell wall organization"/>
    <property type="evidence" value="ECO:0007669"/>
    <property type="project" value="TreeGrafter"/>
</dbReference>
<sequence>MNAHLRRTFYLFAAGFVALVGMMAYWQVYARESLANNPQNGFQTQRAIASPRGLILAGDGETVLARSEKRQGISGPVYERVYPEGAPFTGVVGYWSTKYGATGIEIGNNTDLSSVAGDPETLDELINRATGGPQRGNDVTLTLDHDLQRLAYESLAATPTGRGSAMAINPKTGEILALATYPSFDNNNIDQSLPELSQNPDAPLINRATQSLYPPGSTFKVITSAAALKAGVQPSDEFFDPGTYETAGLTVTNYQGKDFGSITFAEALAFSVNVIFAKIAIFEVGPELLAETAQDFGYGDPYDDFPLPVSGSDLGYPVEQWVEGNTAQISFGQDRVSSNVFEMALVAGTVANGGDMMDPRIVKEVRSPDGIILDRPSPGVRNDVLDPATASTLNGMMQNVITTGQLTEAEVPGVKVAGKTGTAEDPPRQPHSWFISFAPADDPEIAVAVMVENGGVIDAEDNAATPAIPIAQDLMEAHLRDGGG</sequence>
<dbReference type="PANTHER" id="PTHR30627:SF24">
    <property type="entry name" value="PENICILLIN-BINDING PROTEIN 4B"/>
    <property type="match status" value="1"/>
</dbReference>
<dbReference type="InterPro" id="IPR001460">
    <property type="entry name" value="PCN-bd_Tpept"/>
</dbReference>
<keyword evidence="1" id="KW-0472">Membrane</keyword>
<keyword evidence="4" id="KW-0131">Cell cycle</keyword>
<dbReference type="EC" id="2.4.1.129" evidence="4"/>
<feature type="transmembrane region" description="Helical" evidence="1">
    <location>
        <begin position="9"/>
        <end position="29"/>
    </location>
</feature>
<dbReference type="GO" id="GO:0016757">
    <property type="term" value="F:glycosyltransferase activity"/>
    <property type="evidence" value="ECO:0007669"/>
    <property type="project" value="UniProtKB-KW"/>
</dbReference>
<reference evidence="4" key="1">
    <citation type="submission" date="2020-02" db="EMBL/GenBank/DDBJ databases">
        <authorList>
            <person name="Meier V. D."/>
        </authorList>
    </citation>
    <scope>NUCLEOTIDE SEQUENCE</scope>
    <source>
        <strain evidence="4">AVDCRST_MAG55</strain>
    </source>
</reference>
<feature type="domain" description="Penicillin binding protein A dimerisation" evidence="3">
    <location>
        <begin position="52"/>
        <end position="139"/>
    </location>
</feature>
<dbReference type="EMBL" id="CADCUZ010000153">
    <property type="protein sequence ID" value="CAA9436120.1"/>
    <property type="molecule type" value="Genomic_DNA"/>
</dbReference>
<keyword evidence="4" id="KW-0808">Transferase</keyword>
<dbReference type="InterPro" id="IPR050515">
    <property type="entry name" value="Beta-lactam/transpept"/>
</dbReference>
<keyword evidence="1" id="KW-1133">Transmembrane helix</keyword>
<dbReference type="InterPro" id="IPR054120">
    <property type="entry name" value="PBPA_dimer"/>
</dbReference>
<proteinExistence type="predicted"/>